<feature type="transmembrane region" description="Helical" evidence="15">
    <location>
        <begin position="94"/>
        <end position="112"/>
    </location>
</feature>
<feature type="transmembrane region" description="Helical" evidence="15">
    <location>
        <begin position="119"/>
        <end position="136"/>
    </location>
</feature>
<evidence type="ECO:0000256" key="6">
    <source>
        <dbReference type="ARBA" id="ARBA00022553"/>
    </source>
</evidence>
<evidence type="ECO:0000256" key="13">
    <source>
        <dbReference type="PROSITE-ProRule" id="PRU00110"/>
    </source>
</evidence>
<dbReference type="SUPFAM" id="SSF47226">
    <property type="entry name" value="Histidine-containing phosphotransfer domain, HPT domain"/>
    <property type="match status" value="1"/>
</dbReference>
<dbReference type="PANTHER" id="PTHR43047">
    <property type="entry name" value="TWO-COMPONENT HISTIDINE PROTEIN KINASE"/>
    <property type="match status" value="1"/>
</dbReference>
<evidence type="ECO:0000313" key="19">
    <source>
        <dbReference type="EMBL" id="WRQ86172.1"/>
    </source>
</evidence>
<keyword evidence="9" id="KW-0418">Kinase</keyword>
<dbReference type="PROSITE" id="PS50109">
    <property type="entry name" value="HIS_KIN"/>
    <property type="match status" value="1"/>
</dbReference>
<dbReference type="InterPro" id="IPR004358">
    <property type="entry name" value="Sig_transdc_His_kin-like_C"/>
</dbReference>
<comment type="catalytic activity">
    <reaction evidence="1">
        <text>ATP + protein L-histidine = ADP + protein N-phospho-L-histidine.</text>
        <dbReference type="EC" id="2.7.13.3"/>
    </reaction>
</comment>
<dbReference type="InterPro" id="IPR036641">
    <property type="entry name" value="HPT_dom_sf"/>
</dbReference>
<evidence type="ECO:0000259" key="17">
    <source>
        <dbReference type="PROSITE" id="PS50110"/>
    </source>
</evidence>
<dbReference type="InterPro" id="IPR003661">
    <property type="entry name" value="HisK_dim/P_dom"/>
</dbReference>
<keyword evidence="7" id="KW-0808">Transferase</keyword>
<name>A0ABZ1C389_9BACT</name>
<dbReference type="InterPro" id="IPR008207">
    <property type="entry name" value="Sig_transdc_His_kin_Hpt_dom"/>
</dbReference>
<evidence type="ECO:0000256" key="2">
    <source>
        <dbReference type="ARBA" id="ARBA00004429"/>
    </source>
</evidence>
<keyword evidence="12 15" id="KW-0472">Membrane</keyword>
<keyword evidence="11 15" id="KW-1133">Transmembrane helix</keyword>
<evidence type="ECO:0000256" key="12">
    <source>
        <dbReference type="ARBA" id="ARBA00023136"/>
    </source>
</evidence>
<dbReference type="PRINTS" id="PR00344">
    <property type="entry name" value="BCTRLSENSOR"/>
</dbReference>
<dbReference type="SMART" id="SM00387">
    <property type="entry name" value="HATPase_c"/>
    <property type="match status" value="1"/>
</dbReference>
<evidence type="ECO:0000256" key="15">
    <source>
        <dbReference type="SAM" id="Phobius"/>
    </source>
</evidence>
<dbReference type="EC" id="2.7.13.3" evidence="3"/>
<dbReference type="InterPro" id="IPR003594">
    <property type="entry name" value="HATPase_dom"/>
</dbReference>
<dbReference type="PROSITE" id="PS50110">
    <property type="entry name" value="RESPONSE_REGULATORY"/>
    <property type="match status" value="1"/>
</dbReference>
<feature type="transmembrane region" description="Helical" evidence="15">
    <location>
        <begin position="244"/>
        <end position="263"/>
    </location>
</feature>
<dbReference type="PROSITE" id="PS50894">
    <property type="entry name" value="HPT"/>
    <property type="match status" value="1"/>
</dbReference>
<keyword evidence="6 14" id="KW-0597">Phosphoprotein</keyword>
<dbReference type="Pfam" id="PF00512">
    <property type="entry name" value="HisKA"/>
    <property type="match status" value="1"/>
</dbReference>
<dbReference type="Pfam" id="PF00072">
    <property type="entry name" value="Response_reg"/>
    <property type="match status" value="1"/>
</dbReference>
<feature type="modified residue" description="Phosphohistidine" evidence="13">
    <location>
        <position position="898"/>
    </location>
</feature>
<evidence type="ECO:0000259" key="16">
    <source>
        <dbReference type="PROSITE" id="PS50109"/>
    </source>
</evidence>
<dbReference type="SMART" id="SM00448">
    <property type="entry name" value="REC"/>
    <property type="match status" value="1"/>
</dbReference>
<feature type="transmembrane region" description="Helical" evidence="15">
    <location>
        <begin position="19"/>
        <end position="36"/>
    </location>
</feature>
<dbReference type="PANTHER" id="PTHR43047:SF64">
    <property type="entry name" value="HISTIDINE KINASE CONTAINING CHEY-HOMOLOGOUS RECEIVER DOMAIN AND PAS DOMAIN-RELATED"/>
    <property type="match status" value="1"/>
</dbReference>
<evidence type="ECO:0000256" key="11">
    <source>
        <dbReference type="ARBA" id="ARBA00022989"/>
    </source>
</evidence>
<comment type="subcellular location">
    <subcellularLocation>
        <location evidence="2">Cell inner membrane</location>
        <topology evidence="2">Multi-pass membrane protein</topology>
    </subcellularLocation>
</comment>
<reference evidence="19 20" key="1">
    <citation type="submission" date="2021-08" db="EMBL/GenBank/DDBJ databases">
        <authorList>
            <person name="Zhang D."/>
            <person name="Zhang A."/>
            <person name="Wang L."/>
        </authorList>
    </citation>
    <scope>NUCLEOTIDE SEQUENCE [LARGE SCALE GENOMIC DNA]</scope>
    <source>
        <strain evidence="19 20">WL0086</strain>
    </source>
</reference>
<evidence type="ECO:0000256" key="5">
    <source>
        <dbReference type="ARBA" id="ARBA00022519"/>
    </source>
</evidence>
<dbReference type="Gene3D" id="3.40.50.2300">
    <property type="match status" value="1"/>
</dbReference>
<evidence type="ECO:0000313" key="20">
    <source>
        <dbReference type="Proteomes" id="UP000738431"/>
    </source>
</evidence>
<feature type="domain" description="Response regulatory" evidence="17">
    <location>
        <begin position="728"/>
        <end position="845"/>
    </location>
</feature>
<feature type="transmembrane region" description="Helical" evidence="15">
    <location>
        <begin position="142"/>
        <end position="158"/>
    </location>
</feature>
<gene>
    <name evidence="19" type="ORF">K1X11_015260</name>
</gene>
<dbReference type="RefSeq" id="WP_221031677.1">
    <property type="nucleotide sequence ID" value="NZ_CP139781.1"/>
</dbReference>
<dbReference type="Gene3D" id="1.20.120.160">
    <property type="entry name" value="HPT domain"/>
    <property type="match status" value="1"/>
</dbReference>
<feature type="transmembrane region" description="Helical" evidence="15">
    <location>
        <begin position="48"/>
        <end position="66"/>
    </location>
</feature>
<feature type="transmembrane region" description="Helical" evidence="15">
    <location>
        <begin position="170"/>
        <end position="188"/>
    </location>
</feature>
<feature type="domain" description="Histidine kinase" evidence="16">
    <location>
        <begin position="489"/>
        <end position="705"/>
    </location>
</feature>
<dbReference type="Pfam" id="PF02518">
    <property type="entry name" value="HATPase_c"/>
    <property type="match status" value="1"/>
</dbReference>
<evidence type="ECO:0000256" key="3">
    <source>
        <dbReference type="ARBA" id="ARBA00012438"/>
    </source>
</evidence>
<accession>A0ABZ1C389</accession>
<feature type="transmembrane region" description="Helical" evidence="15">
    <location>
        <begin position="200"/>
        <end position="220"/>
    </location>
</feature>
<dbReference type="InterPro" id="IPR001789">
    <property type="entry name" value="Sig_transdc_resp-reg_receiver"/>
</dbReference>
<dbReference type="InterPro" id="IPR005467">
    <property type="entry name" value="His_kinase_dom"/>
</dbReference>
<evidence type="ECO:0000256" key="7">
    <source>
        <dbReference type="ARBA" id="ARBA00022679"/>
    </source>
</evidence>
<dbReference type="InterPro" id="IPR036097">
    <property type="entry name" value="HisK_dim/P_sf"/>
</dbReference>
<evidence type="ECO:0000256" key="14">
    <source>
        <dbReference type="PROSITE-ProRule" id="PRU00169"/>
    </source>
</evidence>
<protein>
    <recommendedName>
        <fullName evidence="3">histidine kinase</fullName>
        <ecNumber evidence="3">2.7.13.3</ecNumber>
    </recommendedName>
</protein>
<dbReference type="SUPFAM" id="SSF47384">
    <property type="entry name" value="Homodimeric domain of signal transducing histidine kinase"/>
    <property type="match status" value="1"/>
</dbReference>
<dbReference type="SMART" id="SM00388">
    <property type="entry name" value="HisKA"/>
    <property type="match status" value="1"/>
</dbReference>
<evidence type="ECO:0000256" key="8">
    <source>
        <dbReference type="ARBA" id="ARBA00022692"/>
    </source>
</evidence>
<evidence type="ECO:0000256" key="4">
    <source>
        <dbReference type="ARBA" id="ARBA00022475"/>
    </source>
</evidence>
<keyword evidence="10" id="KW-0067">ATP-binding</keyword>
<sequence length="951" mass="104457">MLIDVVPVWLRRVAVHQDYAWFVVLVVWAVVVLVSWRHPQRGQRWGWLPALGMMAIGSTAVQFMIFDPTFDWFQDRLVPGTTNVYEPALIPVELLGDFLMVLGWAAVAAWWWWRALAGWWRWLGLAAAAGAGAWALGAPEGGSLALAAVVGLGAFLQGRHAPRGVSRWGLAAGAAMMGLSTVGPLAVWTGGGQREAAATVWGLGAAVFYGMVGVGLMVVVGREVLRETEELIDAEEAVQRRREWWLFGTLAAVWLGLGVGYAHQMGLDNRLELQRHRLRAVAAEAMVFPREPLADLVDVRWQLERVEVSPLDREPRALRAPWLDSVAAQALREQLAQVVMETPFLDRARILVIRDGLLIELASSQLPRESSFVRVEREATAADRAAWARAEPYIERDVVGEIGDAYFCRAPILTRDGQVLGWLDYVRQEFFQSLERKWRVGPLTVIALGLVAGFVVVLQRRSVRAQQRAWRRAAAETEANRLKSTFLAKVSHELRTPLQSLLGYSELLEREASDAVQRARLGRLREHGDLLLRIVNDLLDLSAMEAGRLQLVEAPVELDRLVEKTVTSLAAQAEAKGLSLEWEVADELKGRWCLADAVRVQQVVYNLVGNAVKFTDVGRVVARLRAAEAGRIRLEVEDSGPGVKLEDQARLFSAFARLDAAALQEGTGLGLAMVAALSRRMGGDAGVTSDGVAGAVFWSEWSLEVVPPPAFERGVESPEMLASLRGKRVLVAEDNPLVAELFQAVLAERGARCEWVPDGELAWQRLLAEAFDAVVLDLALPRLSGMEVARRLRAPGAGSRSVRVVGVSAHASQQDQMEALAAGMDVFLSKPVRLAELCAALAGPTKDGRRSAAPFEDPVSRARARLEGIFRRDARRQWEDVRDAVKVGDPLRVRRAAHYLANSAGVVEDVALLTLCRRLESVAEAVAPREAVSRELEGAMQRWLADGASEG</sequence>
<organism evidence="19 20">
    <name type="scientific">Actomonas aquatica</name>
    <dbReference type="NCBI Taxonomy" id="2866162"/>
    <lineage>
        <taxon>Bacteria</taxon>
        <taxon>Pseudomonadati</taxon>
        <taxon>Verrucomicrobiota</taxon>
        <taxon>Opitutia</taxon>
        <taxon>Opitutales</taxon>
        <taxon>Opitutaceae</taxon>
        <taxon>Actomonas</taxon>
    </lineage>
</organism>
<dbReference type="SUPFAM" id="SSF55874">
    <property type="entry name" value="ATPase domain of HSP90 chaperone/DNA topoisomerase II/histidine kinase"/>
    <property type="match status" value="1"/>
</dbReference>
<dbReference type="CDD" id="cd17546">
    <property type="entry name" value="REC_hyHK_CKI1_RcsC-like"/>
    <property type="match status" value="1"/>
</dbReference>
<dbReference type="EMBL" id="CP139781">
    <property type="protein sequence ID" value="WRQ86172.1"/>
    <property type="molecule type" value="Genomic_DNA"/>
</dbReference>
<dbReference type="Proteomes" id="UP000738431">
    <property type="component" value="Chromosome"/>
</dbReference>
<keyword evidence="8 15" id="KW-0812">Transmembrane</keyword>
<dbReference type="SUPFAM" id="SSF52172">
    <property type="entry name" value="CheY-like"/>
    <property type="match status" value="1"/>
</dbReference>
<proteinExistence type="predicted"/>
<dbReference type="InterPro" id="IPR036890">
    <property type="entry name" value="HATPase_C_sf"/>
</dbReference>
<keyword evidence="5" id="KW-0997">Cell inner membrane</keyword>
<evidence type="ECO:0000256" key="9">
    <source>
        <dbReference type="ARBA" id="ARBA00022777"/>
    </source>
</evidence>
<evidence type="ECO:0000256" key="1">
    <source>
        <dbReference type="ARBA" id="ARBA00000085"/>
    </source>
</evidence>
<dbReference type="CDD" id="cd00082">
    <property type="entry name" value="HisKA"/>
    <property type="match status" value="1"/>
</dbReference>
<evidence type="ECO:0000259" key="18">
    <source>
        <dbReference type="PROSITE" id="PS50894"/>
    </source>
</evidence>
<keyword evidence="10" id="KW-0547">Nucleotide-binding</keyword>
<dbReference type="Gene3D" id="3.30.565.10">
    <property type="entry name" value="Histidine kinase-like ATPase, C-terminal domain"/>
    <property type="match status" value="1"/>
</dbReference>
<keyword evidence="20" id="KW-1185">Reference proteome</keyword>
<dbReference type="InterPro" id="IPR011006">
    <property type="entry name" value="CheY-like_superfamily"/>
</dbReference>
<feature type="domain" description="HPt" evidence="18">
    <location>
        <begin position="859"/>
        <end position="951"/>
    </location>
</feature>
<dbReference type="Gene3D" id="1.10.287.130">
    <property type="match status" value="1"/>
</dbReference>
<keyword evidence="4" id="KW-1003">Cell membrane</keyword>
<feature type="modified residue" description="4-aspartylphosphate" evidence="14">
    <location>
        <position position="777"/>
    </location>
</feature>
<evidence type="ECO:0000256" key="10">
    <source>
        <dbReference type="ARBA" id="ARBA00022840"/>
    </source>
</evidence>
<reference evidence="19 20" key="2">
    <citation type="submission" date="2023-12" db="EMBL/GenBank/DDBJ databases">
        <title>Description of an unclassified Opitutus bacterium of Verrucomicrobiota.</title>
        <authorList>
            <person name="Zhang D.-F."/>
        </authorList>
    </citation>
    <scope>NUCLEOTIDE SEQUENCE [LARGE SCALE GENOMIC DNA]</scope>
    <source>
        <strain evidence="19 20">WL0086</strain>
    </source>
</reference>